<proteinExistence type="predicted"/>
<reference evidence="2 3" key="1">
    <citation type="submission" date="2018-01" db="EMBL/GenBank/DDBJ databases">
        <title>Successful Treatment of Persistent Burkholderia cepacia Bacteremia with Ceftazidime-Avibactam.</title>
        <authorList>
            <person name="Tamma P."/>
            <person name="Fan Y."/>
            <person name="Bergman Y."/>
            <person name="Sick-Samuels A."/>
            <person name="Hsu A."/>
            <person name="Timp W."/>
            <person name="Simner P."/>
        </authorList>
    </citation>
    <scope>NUCLEOTIDE SEQUENCE [LARGE SCALE GENOMIC DNA]</scope>
    <source>
        <strain evidence="2 3">170816</strain>
    </source>
</reference>
<name>A0A2S5DZV9_9BURK</name>
<protein>
    <submittedName>
        <fullName evidence="2">Uncharacterized protein</fullName>
    </submittedName>
</protein>
<comment type="caution">
    <text evidence="2">The sequence shown here is derived from an EMBL/GenBank/DDBJ whole genome shotgun (WGS) entry which is preliminary data.</text>
</comment>
<evidence type="ECO:0000313" key="2">
    <source>
        <dbReference type="EMBL" id="POZ84680.1"/>
    </source>
</evidence>
<sequence>MVGATPSNSSKRAFYALARPLRRAVPIPLLRPSSGRRKLSFDNRSHFDLESRVFHFVMFRVARAAGAPRNAPIVHLPLPESSCRIRAPACCRLPAPSPLPPPHSRRWPTRPRK</sequence>
<dbReference type="Proteomes" id="UP000238655">
    <property type="component" value="Chromosome 1"/>
</dbReference>
<organism evidence="2 3">
    <name type="scientific">Burkholderia contaminans</name>
    <dbReference type="NCBI Taxonomy" id="488447"/>
    <lineage>
        <taxon>Bacteria</taxon>
        <taxon>Pseudomonadati</taxon>
        <taxon>Pseudomonadota</taxon>
        <taxon>Betaproteobacteria</taxon>
        <taxon>Burkholderiales</taxon>
        <taxon>Burkholderiaceae</taxon>
        <taxon>Burkholderia</taxon>
        <taxon>Burkholderia cepacia complex</taxon>
    </lineage>
</organism>
<accession>A0A2S5DZV9</accession>
<dbReference type="EMBL" id="PQVP01000002">
    <property type="protein sequence ID" value="POZ84680.1"/>
    <property type="molecule type" value="Genomic_DNA"/>
</dbReference>
<evidence type="ECO:0000313" key="3">
    <source>
        <dbReference type="Proteomes" id="UP000238655"/>
    </source>
</evidence>
<dbReference type="AlphaFoldDB" id="A0A2S5DZV9"/>
<feature type="region of interest" description="Disordered" evidence="1">
    <location>
        <begin position="94"/>
        <end position="113"/>
    </location>
</feature>
<feature type="compositionally biased region" description="Basic residues" evidence="1">
    <location>
        <begin position="103"/>
        <end position="113"/>
    </location>
</feature>
<gene>
    <name evidence="2" type="ORF">C3743_32645</name>
</gene>
<evidence type="ECO:0000256" key="1">
    <source>
        <dbReference type="SAM" id="MobiDB-lite"/>
    </source>
</evidence>